<feature type="domain" description="HAT C-terminal dimerisation" evidence="1">
    <location>
        <begin position="146"/>
        <end position="205"/>
    </location>
</feature>
<sequence length="230" mass="26314">MQIAKSIASKMNVEPTFPTKRCVTRKRHFDELNENDQNDEEVQAVEESFRVNYFLVMIDVAIGSLTKRFDELKSFGSMFGFLFNSKELKSLEDDALRKCCSNFANTFTHNNSSDVDSNDFFSELKVLQMILPNNLMSADEIFEFVRAADCYPNASIAYRILLTIPVTVASAERSFSKLKLLKNYLRSTMSQERLNGLAMCCIEKSMLDNINLDTVIDDFASKNARRSHFL</sequence>
<dbReference type="Pfam" id="PF05699">
    <property type="entry name" value="Dimer_Tnp_hAT"/>
    <property type="match status" value="1"/>
</dbReference>
<dbReference type="InterPro" id="IPR008906">
    <property type="entry name" value="HATC_C_dom"/>
</dbReference>
<protein>
    <recommendedName>
        <fullName evidence="1">HAT C-terminal dimerisation domain-containing protein</fullName>
    </recommendedName>
</protein>
<dbReference type="AlphaFoldDB" id="A0A8R7PNA9"/>
<evidence type="ECO:0000313" key="3">
    <source>
        <dbReference type="Proteomes" id="UP000015106"/>
    </source>
</evidence>
<dbReference type="PANTHER" id="PTHR46289:SF19">
    <property type="entry name" value="ZINC FINGER MYM-TYPE CONTAINING 1"/>
    <property type="match status" value="1"/>
</dbReference>
<reference evidence="2" key="2">
    <citation type="submission" date="2018-03" db="EMBL/GenBank/DDBJ databases">
        <title>The Triticum urartu genome reveals the dynamic nature of wheat genome evolution.</title>
        <authorList>
            <person name="Ling H."/>
            <person name="Ma B."/>
            <person name="Shi X."/>
            <person name="Liu H."/>
            <person name="Dong L."/>
            <person name="Sun H."/>
            <person name="Cao Y."/>
            <person name="Gao Q."/>
            <person name="Zheng S."/>
            <person name="Li Y."/>
            <person name="Yu Y."/>
            <person name="Du H."/>
            <person name="Qi M."/>
            <person name="Li Y."/>
            <person name="Yu H."/>
            <person name="Cui Y."/>
            <person name="Wang N."/>
            <person name="Chen C."/>
            <person name="Wu H."/>
            <person name="Zhao Y."/>
            <person name="Zhang J."/>
            <person name="Li Y."/>
            <person name="Zhou W."/>
            <person name="Zhang B."/>
            <person name="Hu W."/>
            <person name="Eijk M."/>
            <person name="Tang J."/>
            <person name="Witsenboer H."/>
            <person name="Zhao S."/>
            <person name="Li Z."/>
            <person name="Zhang A."/>
            <person name="Wang D."/>
            <person name="Liang C."/>
        </authorList>
    </citation>
    <scope>NUCLEOTIDE SEQUENCE [LARGE SCALE GENOMIC DNA]</scope>
    <source>
        <strain evidence="2">cv. G1812</strain>
    </source>
</reference>
<dbReference type="InterPro" id="IPR052958">
    <property type="entry name" value="IFN-induced_PKR_regulator"/>
</dbReference>
<dbReference type="PANTHER" id="PTHR46289">
    <property type="entry name" value="52 KDA REPRESSOR OF THE INHIBITOR OF THE PROTEIN KINASE-LIKE PROTEIN-RELATED"/>
    <property type="match status" value="1"/>
</dbReference>
<keyword evidence="3" id="KW-1185">Reference proteome</keyword>
<evidence type="ECO:0000259" key="1">
    <source>
        <dbReference type="Pfam" id="PF05699"/>
    </source>
</evidence>
<reference evidence="2" key="3">
    <citation type="submission" date="2022-06" db="UniProtKB">
        <authorList>
            <consortium name="EnsemblPlants"/>
        </authorList>
    </citation>
    <scope>IDENTIFICATION</scope>
</reference>
<name>A0A8R7PNA9_TRIUA</name>
<dbReference type="EnsemblPlants" id="TuG1812G0300000448.01.T01">
    <property type="protein sequence ID" value="TuG1812G0300000448.01.T01.cds460160"/>
    <property type="gene ID" value="TuG1812G0300000448.01"/>
</dbReference>
<dbReference type="Gramene" id="TuG1812G0300000448.01.T01">
    <property type="protein sequence ID" value="TuG1812G0300000448.01.T01.cds460160"/>
    <property type="gene ID" value="TuG1812G0300000448.01"/>
</dbReference>
<proteinExistence type="predicted"/>
<reference evidence="3" key="1">
    <citation type="journal article" date="2013" name="Nature">
        <title>Draft genome of the wheat A-genome progenitor Triticum urartu.</title>
        <authorList>
            <person name="Ling H.Q."/>
            <person name="Zhao S."/>
            <person name="Liu D."/>
            <person name="Wang J."/>
            <person name="Sun H."/>
            <person name="Zhang C."/>
            <person name="Fan H."/>
            <person name="Li D."/>
            <person name="Dong L."/>
            <person name="Tao Y."/>
            <person name="Gao C."/>
            <person name="Wu H."/>
            <person name="Li Y."/>
            <person name="Cui Y."/>
            <person name="Guo X."/>
            <person name="Zheng S."/>
            <person name="Wang B."/>
            <person name="Yu K."/>
            <person name="Liang Q."/>
            <person name="Yang W."/>
            <person name="Lou X."/>
            <person name="Chen J."/>
            <person name="Feng M."/>
            <person name="Jian J."/>
            <person name="Zhang X."/>
            <person name="Luo G."/>
            <person name="Jiang Y."/>
            <person name="Liu J."/>
            <person name="Wang Z."/>
            <person name="Sha Y."/>
            <person name="Zhang B."/>
            <person name="Wu H."/>
            <person name="Tang D."/>
            <person name="Shen Q."/>
            <person name="Xue P."/>
            <person name="Zou S."/>
            <person name="Wang X."/>
            <person name="Liu X."/>
            <person name="Wang F."/>
            <person name="Yang Y."/>
            <person name="An X."/>
            <person name="Dong Z."/>
            <person name="Zhang K."/>
            <person name="Zhang X."/>
            <person name="Luo M.C."/>
            <person name="Dvorak J."/>
            <person name="Tong Y."/>
            <person name="Wang J."/>
            <person name="Yang H."/>
            <person name="Li Z."/>
            <person name="Wang D."/>
            <person name="Zhang A."/>
            <person name="Wang J."/>
        </authorList>
    </citation>
    <scope>NUCLEOTIDE SEQUENCE</scope>
    <source>
        <strain evidence="3">cv. G1812</strain>
    </source>
</reference>
<evidence type="ECO:0000313" key="2">
    <source>
        <dbReference type="EnsemblPlants" id="TuG1812G0300000448.01.T01.cds460160"/>
    </source>
</evidence>
<dbReference type="GO" id="GO:0046983">
    <property type="term" value="F:protein dimerization activity"/>
    <property type="evidence" value="ECO:0007669"/>
    <property type="project" value="InterPro"/>
</dbReference>
<dbReference type="Proteomes" id="UP000015106">
    <property type="component" value="Chromosome 3"/>
</dbReference>
<accession>A0A8R7PNA9</accession>
<organism evidence="2 3">
    <name type="scientific">Triticum urartu</name>
    <name type="common">Red wild einkorn</name>
    <name type="synonym">Crithodium urartu</name>
    <dbReference type="NCBI Taxonomy" id="4572"/>
    <lineage>
        <taxon>Eukaryota</taxon>
        <taxon>Viridiplantae</taxon>
        <taxon>Streptophyta</taxon>
        <taxon>Embryophyta</taxon>
        <taxon>Tracheophyta</taxon>
        <taxon>Spermatophyta</taxon>
        <taxon>Magnoliopsida</taxon>
        <taxon>Liliopsida</taxon>
        <taxon>Poales</taxon>
        <taxon>Poaceae</taxon>
        <taxon>BOP clade</taxon>
        <taxon>Pooideae</taxon>
        <taxon>Triticodae</taxon>
        <taxon>Triticeae</taxon>
        <taxon>Triticinae</taxon>
        <taxon>Triticum</taxon>
    </lineage>
</organism>